<keyword evidence="3" id="KW-0520">NAD</keyword>
<feature type="domain" description="6-phosphogluconate dehydrogenase NADP-binding" evidence="5">
    <location>
        <begin position="8"/>
        <end position="164"/>
    </location>
</feature>
<dbReference type="GeneID" id="78412974"/>
<dbReference type="Proteomes" id="UP000005926">
    <property type="component" value="Unassembled WGS sequence"/>
</dbReference>
<evidence type="ECO:0000313" key="7">
    <source>
        <dbReference type="EMBL" id="EEW37609.1"/>
    </source>
</evidence>
<dbReference type="GO" id="GO:0008679">
    <property type="term" value="F:2-hydroxy-3-oxopropionate reductase activity"/>
    <property type="evidence" value="ECO:0007669"/>
    <property type="project" value="UniProtKB-EC"/>
</dbReference>
<dbReference type="HOGENOM" id="CLU_035117_1_0_9"/>
<evidence type="ECO:0000259" key="6">
    <source>
        <dbReference type="Pfam" id="PF14833"/>
    </source>
</evidence>
<evidence type="ECO:0000256" key="3">
    <source>
        <dbReference type="ARBA" id="ARBA00023027"/>
    </source>
</evidence>
<dbReference type="InterPro" id="IPR036291">
    <property type="entry name" value="NAD(P)-bd_dom_sf"/>
</dbReference>
<feature type="domain" description="3-hydroxyisobutyrate dehydrogenase-like NAD-binding" evidence="6">
    <location>
        <begin position="169"/>
        <end position="289"/>
    </location>
</feature>
<dbReference type="InterPro" id="IPR013328">
    <property type="entry name" value="6PGD_dom2"/>
</dbReference>
<keyword evidence="8" id="KW-1185">Reference proteome</keyword>
<comment type="caution">
    <text evidence="7">The sequence shown here is derived from an EMBL/GenBank/DDBJ whole genome shotgun (WGS) entry which is preliminary data.</text>
</comment>
<comment type="similarity">
    <text evidence="1">Belongs to the HIBADH-related family.</text>
</comment>
<dbReference type="STRING" id="638301.HMPREF0444_0699"/>
<dbReference type="Gene3D" id="1.10.1040.10">
    <property type="entry name" value="N-(1-d-carboxylethyl)-l-norvaline Dehydrogenase, domain 2"/>
    <property type="match status" value="1"/>
</dbReference>
<keyword evidence="2 7" id="KW-0560">Oxidoreductase</keyword>
<dbReference type="PANTHER" id="PTHR43060:SF15">
    <property type="entry name" value="3-HYDROXYISOBUTYRATE DEHYDROGENASE-LIKE 1, MITOCHONDRIAL-RELATED"/>
    <property type="match status" value="1"/>
</dbReference>
<dbReference type="InterPro" id="IPR008927">
    <property type="entry name" value="6-PGluconate_DH-like_C_sf"/>
</dbReference>
<evidence type="ECO:0000313" key="8">
    <source>
        <dbReference type="Proteomes" id="UP000005926"/>
    </source>
</evidence>
<gene>
    <name evidence="7" type="primary">glxR</name>
    <name evidence="7" type="ORF">HMPREF0444_0699</name>
</gene>
<feature type="active site" evidence="4">
    <location>
        <position position="175"/>
    </location>
</feature>
<evidence type="ECO:0000256" key="2">
    <source>
        <dbReference type="ARBA" id="ARBA00023002"/>
    </source>
</evidence>
<dbReference type="SUPFAM" id="SSF48179">
    <property type="entry name" value="6-phosphogluconate dehydrogenase C-terminal domain-like"/>
    <property type="match status" value="1"/>
</dbReference>
<accession>C8NFK4</accession>
<evidence type="ECO:0000256" key="1">
    <source>
        <dbReference type="ARBA" id="ARBA00009080"/>
    </source>
</evidence>
<protein>
    <submittedName>
        <fullName evidence="7">Phosphogluconate dehydrogenase (Decarboxylating), NAD binding domain protein</fullName>
        <ecNumber evidence="7">1.1.1.60</ecNumber>
    </submittedName>
</protein>
<dbReference type="Pfam" id="PF03446">
    <property type="entry name" value="NAD_binding_2"/>
    <property type="match status" value="1"/>
</dbReference>
<dbReference type="PIRSF" id="PIRSF000103">
    <property type="entry name" value="HIBADH"/>
    <property type="match status" value="1"/>
</dbReference>
<dbReference type="PANTHER" id="PTHR43060">
    <property type="entry name" value="3-HYDROXYISOBUTYRATE DEHYDROGENASE-LIKE 1, MITOCHONDRIAL-RELATED"/>
    <property type="match status" value="1"/>
</dbReference>
<dbReference type="InterPro" id="IPR006115">
    <property type="entry name" value="6PGDH_NADP-bd"/>
</dbReference>
<dbReference type="EMBL" id="ACKZ01000014">
    <property type="protein sequence ID" value="EEW37609.1"/>
    <property type="molecule type" value="Genomic_DNA"/>
</dbReference>
<dbReference type="Pfam" id="PF14833">
    <property type="entry name" value="NAD_binding_11"/>
    <property type="match status" value="1"/>
</dbReference>
<proteinExistence type="inferred from homology"/>
<dbReference type="RefSeq" id="WP_005606009.1">
    <property type="nucleotide sequence ID" value="NZ_CP102283.1"/>
</dbReference>
<dbReference type="AlphaFoldDB" id="C8NFK4"/>
<evidence type="ECO:0000259" key="5">
    <source>
        <dbReference type="Pfam" id="PF03446"/>
    </source>
</evidence>
<dbReference type="eggNOG" id="COG2084">
    <property type="taxonomic scope" value="Bacteria"/>
</dbReference>
<dbReference type="InterPro" id="IPR029154">
    <property type="entry name" value="HIBADH-like_NADP-bd"/>
</dbReference>
<name>C8NFK4_9LACT</name>
<dbReference type="GO" id="GO:0050661">
    <property type="term" value="F:NADP binding"/>
    <property type="evidence" value="ECO:0007669"/>
    <property type="project" value="InterPro"/>
</dbReference>
<dbReference type="Gene3D" id="3.40.50.720">
    <property type="entry name" value="NAD(P)-binding Rossmann-like Domain"/>
    <property type="match status" value="1"/>
</dbReference>
<dbReference type="SUPFAM" id="SSF51735">
    <property type="entry name" value="NAD(P)-binding Rossmann-fold domains"/>
    <property type="match status" value="1"/>
</dbReference>
<sequence>MKKMKINTVGFVGTGVMGKSMIRHLLKKYNVVVYNRTKERALDLLEEGAIWADTPTEVANQSDVVLTIVGYPKDVEEVYFGEQGIFKSTKEHLVVVDLTTSTPTLAKRIAEEATSRSWEALDAPVSGGDLGAKNGTLSIMVGGTEETLEKVYPVLDCFSKTITLQGTAGAGQHTKMANQIMIAGTMTGLTEMLVYAKAAGLDLDKVLQTVGAGSAANWSLSNYGPRILKEDYSPGFFAKHFLKDLGIALDEAERMRLFLPATLQAKKLYETLCDDGFADDGTQALIKLYWNLPTE</sequence>
<reference evidence="7 8" key="1">
    <citation type="submission" date="2009-08" db="EMBL/GenBank/DDBJ databases">
        <authorList>
            <person name="Muzny D."/>
            <person name="Qin X."/>
            <person name="Deng J."/>
            <person name="Jiang H."/>
            <person name="Liu Y."/>
            <person name="Qu J."/>
            <person name="Song X.-Z."/>
            <person name="Zhang L."/>
            <person name="Thornton R."/>
            <person name="Coyle M."/>
            <person name="Francisco L."/>
            <person name="Jackson L."/>
            <person name="Javaid M."/>
            <person name="Korchina V."/>
            <person name="Kovar C."/>
            <person name="Mata R."/>
            <person name="Mathew T."/>
            <person name="Ngo R."/>
            <person name="Nguyen L."/>
            <person name="Nguyen N."/>
            <person name="Okwuonu G."/>
            <person name="Ongeri F."/>
            <person name="Pham C."/>
            <person name="Simmons D."/>
            <person name="Wilczek-Boney K."/>
            <person name="Hale W."/>
            <person name="Jakkamsetti A."/>
            <person name="Pham P."/>
            <person name="Ruth R."/>
            <person name="San Lucas F."/>
            <person name="Warren J."/>
            <person name="Zhang J."/>
            <person name="Zhao Z."/>
            <person name="Zhou C."/>
            <person name="Zhu D."/>
            <person name="Lee S."/>
            <person name="Bess C."/>
            <person name="Blankenburg K."/>
            <person name="Forbes L."/>
            <person name="Fu Q."/>
            <person name="Gubbala S."/>
            <person name="Hirani K."/>
            <person name="Jayaseelan J.C."/>
            <person name="Lara F."/>
            <person name="Munidasa M."/>
            <person name="Palculict T."/>
            <person name="Patil S."/>
            <person name="Pu L.-L."/>
            <person name="Saada N."/>
            <person name="Tang L."/>
            <person name="Weissenberger G."/>
            <person name="Zhu Y."/>
            <person name="Hemphill L."/>
            <person name="Shang Y."/>
            <person name="Youmans B."/>
            <person name="Ayvaz T."/>
            <person name="Ross M."/>
            <person name="Santibanez J."/>
            <person name="Aqrawi P."/>
            <person name="Gross S."/>
            <person name="Joshi V."/>
            <person name="Fowler G."/>
            <person name="Nazareth L."/>
            <person name="Reid J."/>
            <person name="Worley K."/>
            <person name="Petrosino J."/>
            <person name="Highlander S."/>
            <person name="Gibbs R."/>
        </authorList>
    </citation>
    <scope>NUCLEOTIDE SEQUENCE [LARGE SCALE GENOMIC DNA]</scope>
    <source>
        <strain evidence="7 8">ATCC 49175</strain>
    </source>
</reference>
<organism evidence="7 8">
    <name type="scientific">Granulicatella adiacens ATCC 49175</name>
    <dbReference type="NCBI Taxonomy" id="638301"/>
    <lineage>
        <taxon>Bacteria</taxon>
        <taxon>Bacillati</taxon>
        <taxon>Bacillota</taxon>
        <taxon>Bacilli</taxon>
        <taxon>Lactobacillales</taxon>
        <taxon>Carnobacteriaceae</taxon>
        <taxon>Granulicatella</taxon>
    </lineage>
</organism>
<dbReference type="EC" id="1.1.1.60" evidence="7"/>
<dbReference type="GO" id="GO:0051287">
    <property type="term" value="F:NAD binding"/>
    <property type="evidence" value="ECO:0007669"/>
    <property type="project" value="InterPro"/>
</dbReference>
<evidence type="ECO:0000256" key="4">
    <source>
        <dbReference type="PIRSR" id="PIRSR000103-1"/>
    </source>
</evidence>
<dbReference type="InterPro" id="IPR015815">
    <property type="entry name" value="HIBADH-related"/>
</dbReference>